<dbReference type="HOGENOM" id="CLU_3355809_0_0_9"/>
<dbReference type="EMBL" id="CP003629">
    <property type="protein sequence ID" value="AFQ43289.1"/>
    <property type="molecule type" value="Genomic_DNA"/>
</dbReference>
<name>J7IT09_DESMD</name>
<organism evidence="1 2">
    <name type="scientific">Desulfosporosinus meridiei (strain ATCC BAA-275 / DSM 13257 / KCTC 12902 / NCIMB 13706 / S10)</name>
    <dbReference type="NCBI Taxonomy" id="768704"/>
    <lineage>
        <taxon>Bacteria</taxon>
        <taxon>Bacillati</taxon>
        <taxon>Bacillota</taxon>
        <taxon>Clostridia</taxon>
        <taxon>Eubacteriales</taxon>
        <taxon>Desulfitobacteriaceae</taxon>
        <taxon>Desulfosporosinus</taxon>
    </lineage>
</organism>
<dbReference type="STRING" id="768704.Desmer_1276"/>
<reference evidence="1 2" key="1">
    <citation type="journal article" date="2012" name="J. Bacteriol.">
        <title>Complete genome sequences of Desulfosporosinus orientis DSM765T, Desulfosporosinus youngiae DSM17734T, Desulfosporosinus meridiei DSM13257T, and Desulfosporosinus acidiphilus DSM22704T.</title>
        <authorList>
            <person name="Pester M."/>
            <person name="Brambilla E."/>
            <person name="Alazard D."/>
            <person name="Rattei T."/>
            <person name="Weinmaier T."/>
            <person name="Han J."/>
            <person name="Lucas S."/>
            <person name="Lapidus A."/>
            <person name="Cheng J.F."/>
            <person name="Goodwin L."/>
            <person name="Pitluck S."/>
            <person name="Peters L."/>
            <person name="Ovchinnikova G."/>
            <person name="Teshima H."/>
            <person name="Detter J.C."/>
            <person name="Han C.S."/>
            <person name="Tapia R."/>
            <person name="Land M.L."/>
            <person name="Hauser L."/>
            <person name="Kyrpides N.C."/>
            <person name="Ivanova N.N."/>
            <person name="Pagani I."/>
            <person name="Huntmann M."/>
            <person name="Wei C.L."/>
            <person name="Davenport K.W."/>
            <person name="Daligault H."/>
            <person name="Chain P.S."/>
            <person name="Chen A."/>
            <person name="Mavromatis K."/>
            <person name="Markowitz V."/>
            <person name="Szeto E."/>
            <person name="Mikhailova N."/>
            <person name="Pati A."/>
            <person name="Wagner M."/>
            <person name="Woyke T."/>
            <person name="Ollivier B."/>
            <person name="Klenk H.P."/>
            <person name="Spring S."/>
            <person name="Loy A."/>
        </authorList>
    </citation>
    <scope>NUCLEOTIDE SEQUENCE [LARGE SCALE GENOMIC DNA]</scope>
    <source>
        <strain evidence="2">ATCC BAA-275 / DSM 13257 / NCIMB 13706 / S10</strain>
    </source>
</reference>
<protein>
    <submittedName>
        <fullName evidence="1">Uncharacterized protein</fullName>
    </submittedName>
</protein>
<evidence type="ECO:0000313" key="2">
    <source>
        <dbReference type="Proteomes" id="UP000005262"/>
    </source>
</evidence>
<dbReference type="AlphaFoldDB" id="J7IT09"/>
<reference evidence="2" key="2">
    <citation type="submission" date="2012-08" db="EMBL/GenBank/DDBJ databases">
        <title>Finished genome of Desulfosporosinus meridiei DSM 13257.</title>
        <authorList>
            <person name="Huntemann M."/>
            <person name="Wei C.-L."/>
            <person name="Han J."/>
            <person name="Detter J.C."/>
            <person name="Han C."/>
            <person name="Davenport K."/>
            <person name="Daligault H."/>
            <person name="Erkkila T."/>
            <person name="Gu W."/>
            <person name="Munk A.C.C."/>
            <person name="Teshima H."/>
            <person name="Xu Y."/>
            <person name="Chain P."/>
            <person name="Tapia R."/>
            <person name="Chen A."/>
            <person name="Krypides N."/>
            <person name="Mavromatis K."/>
            <person name="Markowitz V."/>
            <person name="Szeto E."/>
            <person name="Ivanova N."/>
            <person name="Mikhailova N."/>
            <person name="Ovchinnikova G."/>
            <person name="Pagani I."/>
            <person name="Pati A."/>
            <person name="Goodwin L."/>
            <person name="Peters L."/>
            <person name="Pitluck S."/>
            <person name="Woyke T."/>
            <person name="Pester M."/>
            <person name="Spring S."/>
            <person name="Ollivier B."/>
            <person name="Rattei T."/>
            <person name="Klenk H.-P."/>
            <person name="Wagner M."/>
            <person name="Loy A."/>
        </authorList>
    </citation>
    <scope>NUCLEOTIDE SEQUENCE [LARGE SCALE GENOMIC DNA]</scope>
    <source>
        <strain evidence="2">ATCC BAA-275 / DSM 13257 / NCIMB 13706 / S10</strain>
    </source>
</reference>
<dbReference type="KEGG" id="dmi:Desmer_1276"/>
<keyword evidence="2" id="KW-1185">Reference proteome</keyword>
<dbReference type="Proteomes" id="UP000005262">
    <property type="component" value="Chromosome"/>
</dbReference>
<sequence length="36" mass="4198">MARNLLSLRSIEETYLSARLEQPYIYGLKKQRDLAG</sequence>
<evidence type="ECO:0000313" key="1">
    <source>
        <dbReference type="EMBL" id="AFQ43289.1"/>
    </source>
</evidence>
<proteinExistence type="predicted"/>
<accession>J7IT09</accession>
<gene>
    <name evidence="1" type="ordered locus">Desmer_1276</name>
</gene>